<keyword evidence="4 10" id="KW-0808">Transferase</keyword>
<name>A0A7R9YB21_9STRA</name>
<dbReference type="GO" id="GO:0005524">
    <property type="term" value="F:ATP binding"/>
    <property type="evidence" value="ECO:0007669"/>
    <property type="project" value="UniProtKB-KW"/>
</dbReference>
<feature type="region of interest" description="Disordered" evidence="11">
    <location>
        <begin position="957"/>
        <end position="985"/>
    </location>
</feature>
<evidence type="ECO:0000256" key="7">
    <source>
        <dbReference type="ARBA" id="ARBA00022840"/>
    </source>
</evidence>
<comment type="subcellular location">
    <subcellularLocation>
        <location evidence="1 10">Cytoplasm</location>
        <location evidence="1 10">Cytosol</location>
    </subcellularLocation>
</comment>
<evidence type="ECO:0000256" key="8">
    <source>
        <dbReference type="ARBA" id="ARBA00033696"/>
    </source>
</evidence>
<reference evidence="14" key="1">
    <citation type="submission" date="2021-01" db="EMBL/GenBank/DDBJ databases">
        <authorList>
            <person name="Corre E."/>
            <person name="Pelletier E."/>
            <person name="Niang G."/>
            <person name="Scheremetjew M."/>
            <person name="Finn R."/>
            <person name="Kale V."/>
            <person name="Holt S."/>
            <person name="Cochrane G."/>
            <person name="Meng A."/>
            <person name="Brown T."/>
            <person name="Cohen L."/>
        </authorList>
    </citation>
    <scope>NUCLEOTIDE SEQUENCE</scope>
    <source>
        <strain evidence="14">CCMP2078</strain>
    </source>
</reference>
<dbReference type="GO" id="GO:0033857">
    <property type="term" value="F:5-diphosphoinositol pentakisphosphate 1-kinase activity"/>
    <property type="evidence" value="ECO:0007669"/>
    <property type="project" value="TreeGrafter"/>
</dbReference>
<dbReference type="InterPro" id="IPR029033">
    <property type="entry name" value="His_PPase_superfam"/>
</dbReference>
<gene>
    <name evidence="14" type="ORF">PPYR1160_LOCUS5081</name>
</gene>
<organism evidence="14">
    <name type="scientific">Pinguiococcus pyrenoidosus</name>
    <dbReference type="NCBI Taxonomy" id="172671"/>
    <lineage>
        <taxon>Eukaryota</taxon>
        <taxon>Sar</taxon>
        <taxon>Stramenopiles</taxon>
        <taxon>Ochrophyta</taxon>
        <taxon>Pinguiophyceae</taxon>
        <taxon>Pinguiochrysidales</taxon>
        <taxon>Pinguiochrysidaceae</taxon>
        <taxon>Pinguiococcus</taxon>
    </lineage>
</organism>
<keyword evidence="12" id="KW-0472">Membrane</keyword>
<dbReference type="GO" id="GO:0000828">
    <property type="term" value="F:inositol hexakisphosphate kinase activity"/>
    <property type="evidence" value="ECO:0007669"/>
    <property type="project" value="UniProtKB-ARBA"/>
</dbReference>
<dbReference type="InterPro" id="IPR000560">
    <property type="entry name" value="His_Pase_clade-2"/>
</dbReference>
<dbReference type="SUPFAM" id="SSF56059">
    <property type="entry name" value="Glutathione synthetase ATP-binding domain-like"/>
    <property type="match status" value="1"/>
</dbReference>
<evidence type="ECO:0000256" key="2">
    <source>
        <dbReference type="ARBA" id="ARBA00005609"/>
    </source>
</evidence>
<feature type="region of interest" description="Disordered" evidence="11">
    <location>
        <begin position="290"/>
        <end position="322"/>
    </location>
</feature>
<accession>A0A7R9YB21</accession>
<evidence type="ECO:0000256" key="4">
    <source>
        <dbReference type="ARBA" id="ARBA00022679"/>
    </source>
</evidence>
<comment type="function">
    <text evidence="10">Bifunctional inositol kinase that acts in concert with the IP6K kinases to synthesize the diphosphate group-containing inositol pyrophosphates diphosphoinositol pentakisphosphate, PP-InsP5, and bis-diphosphoinositol tetrakisphosphate, (PP)2-InsP4. PP-InsP5 and (PP)2-InsP4, also respectively called InsP7 and InsP8, may regulate a variety of cellular processes, including apoptosis, vesicle trafficking, cytoskeletal dynamics, and exocytosis. Phosphorylates inositol hexakisphosphate (InsP6).</text>
</comment>
<evidence type="ECO:0000256" key="9">
    <source>
        <dbReference type="ARBA" id="ARBA00034629"/>
    </source>
</evidence>
<feature type="domain" description="VIP1 N-terminal" evidence="13">
    <location>
        <begin position="2"/>
        <end position="51"/>
    </location>
</feature>
<keyword evidence="12" id="KW-1133">Transmembrane helix</keyword>
<protein>
    <recommendedName>
        <fullName evidence="10">Inositol hexakisphosphate and diphosphoinositol-pentakisphosphate kinase</fullName>
        <ecNumber evidence="10">2.7.4.24</ecNumber>
    </recommendedName>
</protein>
<dbReference type="Pfam" id="PF00328">
    <property type="entry name" value="His_Phos_2"/>
    <property type="match status" value="1"/>
</dbReference>
<dbReference type="EMBL" id="HBEA01006604">
    <property type="protein sequence ID" value="CAD8255589.1"/>
    <property type="molecule type" value="Transcribed_RNA"/>
</dbReference>
<dbReference type="PANTHER" id="PTHR12750:SF9">
    <property type="entry name" value="INOSITOL HEXAKISPHOSPHATE AND DIPHOSPHOINOSITOL-PENTAKISPHOSPHATE KINASE"/>
    <property type="match status" value="1"/>
</dbReference>
<evidence type="ECO:0000256" key="11">
    <source>
        <dbReference type="SAM" id="MobiDB-lite"/>
    </source>
</evidence>
<dbReference type="CDD" id="cd07061">
    <property type="entry name" value="HP_HAP_like"/>
    <property type="match status" value="1"/>
</dbReference>
<dbReference type="AlphaFoldDB" id="A0A7R9YB21"/>
<keyword evidence="12" id="KW-0812">Transmembrane</keyword>
<dbReference type="FunFam" id="3.30.470.20:FF:000003">
    <property type="entry name" value="Inositol hexakisphosphate and diphosphoinositol-pentakisphosphate kinase"/>
    <property type="match status" value="1"/>
</dbReference>
<dbReference type="EC" id="2.7.4.24" evidence="10"/>
<evidence type="ECO:0000256" key="6">
    <source>
        <dbReference type="ARBA" id="ARBA00022777"/>
    </source>
</evidence>
<evidence type="ECO:0000256" key="3">
    <source>
        <dbReference type="ARBA" id="ARBA00022490"/>
    </source>
</evidence>
<proteinExistence type="inferred from homology"/>
<comment type="similarity">
    <text evidence="2 10">Belongs to the histidine acid phosphatase family. VIP1 subfamily.</text>
</comment>
<evidence type="ECO:0000256" key="1">
    <source>
        <dbReference type="ARBA" id="ARBA00004514"/>
    </source>
</evidence>
<evidence type="ECO:0000256" key="10">
    <source>
        <dbReference type="RuleBase" id="RU365032"/>
    </source>
</evidence>
<comment type="catalytic activity">
    <reaction evidence="8">
        <text>5-diphospho-1D-myo-inositol 1,2,3,4,6-pentakisphosphate + ATP + H(+) = 1,5-bis(diphospho)-1D-myo-inositol 2,3,4,6-tetrakisphosphate + ADP</text>
        <dbReference type="Rhea" id="RHEA:10276"/>
        <dbReference type="ChEBI" id="CHEBI:15378"/>
        <dbReference type="ChEBI" id="CHEBI:30616"/>
        <dbReference type="ChEBI" id="CHEBI:58628"/>
        <dbReference type="ChEBI" id="CHEBI:77983"/>
        <dbReference type="ChEBI" id="CHEBI:456216"/>
        <dbReference type="EC" id="2.7.4.24"/>
    </reaction>
    <physiologicalReaction direction="left-to-right" evidence="8">
        <dbReference type="Rhea" id="RHEA:10277"/>
    </physiologicalReaction>
</comment>
<keyword evidence="7 10" id="KW-0067">ATP-binding</keyword>
<evidence type="ECO:0000313" key="14">
    <source>
        <dbReference type="EMBL" id="CAD8255589.1"/>
    </source>
</evidence>
<dbReference type="Gene3D" id="3.40.50.1240">
    <property type="entry name" value="Phosphoglycerate mutase-like"/>
    <property type="match status" value="1"/>
</dbReference>
<evidence type="ECO:0000256" key="5">
    <source>
        <dbReference type="ARBA" id="ARBA00022741"/>
    </source>
</evidence>
<dbReference type="PANTHER" id="PTHR12750">
    <property type="entry name" value="DIPHOSPHOINOSITOL PENTAKISPHOSPHATE KINASE"/>
    <property type="match status" value="1"/>
</dbReference>
<comment type="catalytic activity">
    <reaction evidence="9">
        <text>1D-myo-inositol hexakisphosphate + ATP = 1-diphospho-1D-myo-inositol 2,3,4,5,6-pentakisphosphate + ADP</text>
        <dbReference type="Rhea" id="RHEA:37459"/>
        <dbReference type="ChEBI" id="CHEBI:30616"/>
        <dbReference type="ChEBI" id="CHEBI:58130"/>
        <dbReference type="ChEBI" id="CHEBI:74946"/>
        <dbReference type="ChEBI" id="CHEBI:456216"/>
        <dbReference type="EC" id="2.7.4.24"/>
    </reaction>
    <physiologicalReaction direction="left-to-right" evidence="9">
        <dbReference type="Rhea" id="RHEA:37460"/>
    </physiologicalReaction>
</comment>
<dbReference type="GO" id="GO:0032958">
    <property type="term" value="P:inositol phosphate biosynthetic process"/>
    <property type="evidence" value="ECO:0007669"/>
    <property type="project" value="TreeGrafter"/>
</dbReference>
<dbReference type="GO" id="GO:0006020">
    <property type="term" value="P:inositol metabolic process"/>
    <property type="evidence" value="ECO:0007669"/>
    <property type="project" value="TreeGrafter"/>
</dbReference>
<evidence type="ECO:0000256" key="12">
    <source>
        <dbReference type="SAM" id="Phobius"/>
    </source>
</evidence>
<keyword evidence="3 10" id="KW-0963">Cytoplasm</keyword>
<dbReference type="Gene3D" id="3.40.50.11950">
    <property type="match status" value="1"/>
</dbReference>
<dbReference type="InterPro" id="IPR040557">
    <property type="entry name" value="VIP1_N"/>
</dbReference>
<dbReference type="Gene3D" id="3.30.470.20">
    <property type="entry name" value="ATP-grasp fold, B domain"/>
    <property type="match status" value="1"/>
</dbReference>
<dbReference type="Pfam" id="PF18086">
    <property type="entry name" value="PPIP5K2_N"/>
    <property type="match status" value="1"/>
</dbReference>
<keyword evidence="5 10" id="KW-0547">Nucleotide-binding</keyword>
<keyword evidence="6 10" id="KW-0418">Kinase</keyword>
<feature type="region of interest" description="Disordered" evidence="11">
    <location>
        <begin position="1039"/>
        <end position="1066"/>
    </location>
</feature>
<dbReference type="SUPFAM" id="SSF53254">
    <property type="entry name" value="Phosphoglycerate mutase-like"/>
    <property type="match status" value="1"/>
</dbReference>
<feature type="transmembrane region" description="Helical" evidence="12">
    <location>
        <begin position="1084"/>
        <end position="1103"/>
    </location>
</feature>
<sequence length="1112" mass="124397">MLNKPVEEWPVCDALIAFFSKGFPLAKAIEYVDLRKPYCINDIHKQGLLLDRRRVYAMLQEAEITVPVHAIVDRDTEEAAARVEVNEYDEYLDVNGVILHKPVVEKPVNAEDHNIRIYYPVSKGGGCKKLFRKIGDRSSDFSPEINDVRREGSYIYEEFLETQGTDVKVYTVGPDYGHAEARKSPALDGVVNRDENGKEVRFPVLLTTEEKSFARRIVLTFGQTVCGFDILRTQEGRSYVCDVNGWSFVKGSRKYCDDCAQLISEFILAKIRPKSICSLAAIGPMVHRKRRQLHGSPPQTPSPYSRGQSPAPLHSDASSEASDVGLLGSSLGSSTVLNTLDAKARERKRLDALDKRGSVTEELRCVVSVIRHADRSPKQKMKMMVSYPEYIEFFHSYSGDPRCELKVKGKARLNRFLEVTKTIIDRLENEDFDPYTQSLDETGRSTKSLHKLIQIRSVLSRFRIAGINRKVQLKPHEWSKGGDTKDVAATKLLLILKWGGDLTDVGTEQAWNLGKAFRQRMYPDPDHGGLLRLHATFRHDMKIRSSDEGRVMKTAAAFAQGMLELEGDLTPILASLVKVEGQNLLDPSGNTAIKSLMDDCKGYMDRCLQADVDLTPSLIQAMVPNGQGSIKRALERIGNPRRTLARIYALVASIVLQLEDKVTTMETPDESILNGKETPRMMLERWRKLHKDFFDEEQGSYDLSKVPDVHDTIRFDVIHNMSILPLKNTNELLELAQHFADCIVPQEYGIDDHSKRVIGAKTCSGLLDKIKRDLEIAAADDDVDMRYNLDLSHAADLPINSLGRRVRTRLYFTSESHLHTLLNVLRFGCAGGNSTDVEGGRGPLLGGQARTLLGNTNELCYLTQITFRLFEQVTRIQNDDGSEVPITIPTQHYRVEVQFSPGVNDTQNPRSPLGLVKLHRQVSLKRMTDYLQAAIADGEVDPDRTNSHIRRIQAKMEESLKEGGQRNPLPPPRSATLGSPVRTSTDPVLETQNAALPPLPSPVLEMSADLKAKVPPSLDYISLDHRDPPYVEEQTHMAVGQASDPERRLPPDYGDQGGVGKKRSRRNMYSEDEGFLAHMSGTELVFAGVATGAFAAFLVMIGYRLGQLQNAN</sequence>
<dbReference type="InterPro" id="IPR037446">
    <property type="entry name" value="His_Pase_VIP1"/>
</dbReference>
<evidence type="ECO:0000259" key="13">
    <source>
        <dbReference type="Pfam" id="PF18086"/>
    </source>
</evidence>
<dbReference type="GO" id="GO:0005829">
    <property type="term" value="C:cytosol"/>
    <property type="evidence" value="ECO:0007669"/>
    <property type="project" value="UniProtKB-SubCell"/>
</dbReference>